<dbReference type="EMBL" id="BMAW01088474">
    <property type="protein sequence ID" value="GFS34818.1"/>
    <property type="molecule type" value="Genomic_DNA"/>
</dbReference>
<evidence type="ECO:0000313" key="1">
    <source>
        <dbReference type="EMBL" id="GFS34818.1"/>
    </source>
</evidence>
<gene>
    <name evidence="1" type="ORF">NPIL_237961</name>
</gene>
<proteinExistence type="predicted"/>
<reference evidence="1" key="1">
    <citation type="submission" date="2020-08" db="EMBL/GenBank/DDBJ databases">
        <title>Multicomponent nature underlies the extraordinary mechanical properties of spider dragline silk.</title>
        <authorList>
            <person name="Kono N."/>
            <person name="Nakamura H."/>
            <person name="Mori M."/>
            <person name="Yoshida Y."/>
            <person name="Ohtoshi R."/>
            <person name="Malay A.D."/>
            <person name="Moran D.A.P."/>
            <person name="Tomita M."/>
            <person name="Numata K."/>
            <person name="Arakawa K."/>
        </authorList>
    </citation>
    <scope>NUCLEOTIDE SEQUENCE</scope>
</reference>
<name>A0A8X6IAJ5_NEPPI</name>
<protein>
    <submittedName>
        <fullName evidence="1">Uncharacterized protein</fullName>
    </submittedName>
</protein>
<keyword evidence="2" id="KW-1185">Reference proteome</keyword>
<evidence type="ECO:0000313" key="2">
    <source>
        <dbReference type="Proteomes" id="UP000887013"/>
    </source>
</evidence>
<comment type="caution">
    <text evidence="1">The sequence shown here is derived from an EMBL/GenBank/DDBJ whole genome shotgun (WGS) entry which is preliminary data.</text>
</comment>
<dbReference type="Proteomes" id="UP000887013">
    <property type="component" value="Unassembled WGS sequence"/>
</dbReference>
<sequence>MHLRRVAAAAVVECSCCWYATRCICQPACSGVLFCFCAAMFSVFFAGSAKKGGNAALANAGFAILRASWRRQPLLFAARSQWRWPWCRFCSCATRVELVAYGG</sequence>
<organism evidence="1 2">
    <name type="scientific">Nephila pilipes</name>
    <name type="common">Giant wood spider</name>
    <name type="synonym">Nephila maculata</name>
    <dbReference type="NCBI Taxonomy" id="299642"/>
    <lineage>
        <taxon>Eukaryota</taxon>
        <taxon>Metazoa</taxon>
        <taxon>Ecdysozoa</taxon>
        <taxon>Arthropoda</taxon>
        <taxon>Chelicerata</taxon>
        <taxon>Arachnida</taxon>
        <taxon>Araneae</taxon>
        <taxon>Araneomorphae</taxon>
        <taxon>Entelegynae</taxon>
        <taxon>Araneoidea</taxon>
        <taxon>Nephilidae</taxon>
        <taxon>Nephila</taxon>
    </lineage>
</organism>
<dbReference type="AlphaFoldDB" id="A0A8X6IAJ5"/>
<accession>A0A8X6IAJ5</accession>